<dbReference type="Proteomes" id="UP000685013">
    <property type="component" value="Chromosome 14"/>
</dbReference>
<keyword evidence="9" id="KW-1185">Reference proteome</keyword>
<dbReference type="GO" id="GO:0005315">
    <property type="term" value="F:phosphate transmembrane transporter activity"/>
    <property type="evidence" value="ECO:0007669"/>
    <property type="project" value="InterPro"/>
</dbReference>
<evidence type="ECO:0000256" key="3">
    <source>
        <dbReference type="ARBA" id="ARBA00022448"/>
    </source>
</evidence>
<keyword evidence="4" id="KW-0677">Repeat</keyword>
<evidence type="ECO:0000256" key="4">
    <source>
        <dbReference type="ARBA" id="ARBA00022737"/>
    </source>
</evidence>
<comment type="caution">
    <text evidence="8">The sequence shown here is derived from an EMBL/GenBank/DDBJ whole genome shotgun (WGS) entry which is preliminary data.</text>
</comment>
<name>A0AAV6MHP5_9ROSI</name>
<feature type="non-terminal residue" evidence="8">
    <location>
        <position position="1"/>
    </location>
</feature>
<keyword evidence="3" id="KW-0813">Transport</keyword>
<protein>
    <submittedName>
        <fullName evidence="8">Mitochondrial phosphate carrier protein 2, mitochondrial</fullName>
    </submittedName>
</protein>
<evidence type="ECO:0000256" key="7">
    <source>
        <dbReference type="ARBA" id="ARBA00023128"/>
    </source>
</evidence>
<organism evidence="8 9">
    <name type="scientific">Cucurbita argyrosperma subsp. sororia</name>
    <dbReference type="NCBI Taxonomy" id="37648"/>
    <lineage>
        <taxon>Eukaryota</taxon>
        <taxon>Viridiplantae</taxon>
        <taxon>Streptophyta</taxon>
        <taxon>Embryophyta</taxon>
        <taxon>Tracheophyta</taxon>
        <taxon>Spermatophyta</taxon>
        <taxon>Magnoliopsida</taxon>
        <taxon>eudicotyledons</taxon>
        <taxon>Gunneridae</taxon>
        <taxon>Pentapetalae</taxon>
        <taxon>rosids</taxon>
        <taxon>fabids</taxon>
        <taxon>Cucurbitales</taxon>
        <taxon>Cucurbitaceae</taxon>
        <taxon>Cucurbiteae</taxon>
        <taxon>Cucurbita</taxon>
    </lineage>
</organism>
<evidence type="ECO:0000313" key="9">
    <source>
        <dbReference type="Proteomes" id="UP000685013"/>
    </source>
</evidence>
<comment type="subcellular location">
    <subcellularLocation>
        <location evidence="1">Mitochondrion inner membrane</location>
        <topology evidence="1">Multi-pass membrane protein</topology>
    </subcellularLocation>
</comment>
<reference evidence="8 9" key="1">
    <citation type="journal article" date="2021" name="Hortic Res">
        <title>The domestication of Cucurbita argyrosperma as revealed by the genome of its wild relative.</title>
        <authorList>
            <person name="Barrera-Redondo J."/>
            <person name="Sanchez-de la Vega G."/>
            <person name="Aguirre-Liguori J.A."/>
            <person name="Castellanos-Morales G."/>
            <person name="Gutierrez-Guerrero Y.T."/>
            <person name="Aguirre-Dugua X."/>
            <person name="Aguirre-Planter E."/>
            <person name="Tenaillon M.I."/>
            <person name="Lira-Saade R."/>
            <person name="Eguiarte L.E."/>
        </authorList>
    </citation>
    <scope>NUCLEOTIDE SEQUENCE [LARGE SCALE GENOMIC DNA]</scope>
    <source>
        <strain evidence="8">JBR-2021</strain>
    </source>
</reference>
<keyword evidence="5" id="KW-0999">Mitochondrion inner membrane</keyword>
<evidence type="ECO:0000313" key="8">
    <source>
        <dbReference type="EMBL" id="KAG6581129.1"/>
    </source>
</evidence>
<evidence type="ECO:0000256" key="2">
    <source>
        <dbReference type="ARBA" id="ARBA00006375"/>
    </source>
</evidence>
<dbReference type="PANTHER" id="PTHR45671">
    <property type="entry name" value="SOLUTE CARRIER FAMILY 25 (MITOCHONDRIAL CARRIER PHOSPHATE CARRIER), MEMBER 3, LIKE-RELATED-RELATED"/>
    <property type="match status" value="1"/>
</dbReference>
<dbReference type="GO" id="GO:1990547">
    <property type="term" value="P:mitochondrial phosphate ion transmembrane transport"/>
    <property type="evidence" value="ECO:0007669"/>
    <property type="project" value="InterPro"/>
</dbReference>
<dbReference type="PANTHER" id="PTHR45671:SF10">
    <property type="entry name" value="SOLUTE CARRIER FAMILY 25 MEMBER 3"/>
    <property type="match status" value="1"/>
</dbReference>
<evidence type="ECO:0000256" key="1">
    <source>
        <dbReference type="ARBA" id="ARBA00004448"/>
    </source>
</evidence>
<keyword evidence="6" id="KW-0472">Membrane</keyword>
<proteinExistence type="inferred from homology"/>
<keyword evidence="7" id="KW-0496">Mitochondrion</keyword>
<evidence type="ECO:0000256" key="6">
    <source>
        <dbReference type="ARBA" id="ARBA00022989"/>
    </source>
</evidence>
<accession>A0AAV6MHP5</accession>
<dbReference type="GO" id="GO:0005743">
    <property type="term" value="C:mitochondrial inner membrane"/>
    <property type="evidence" value="ECO:0007669"/>
    <property type="project" value="UniProtKB-SubCell"/>
</dbReference>
<dbReference type="AlphaFoldDB" id="A0AAV6MHP5"/>
<keyword evidence="6" id="KW-1133">Transmembrane helix</keyword>
<dbReference type="EMBL" id="JAGKQH010000014">
    <property type="protein sequence ID" value="KAG6581129.1"/>
    <property type="molecule type" value="Genomic_DNA"/>
</dbReference>
<comment type="similarity">
    <text evidence="2">Belongs to the mitochondrial carrier (TC 2.A.29) family.</text>
</comment>
<keyword evidence="6" id="KW-0812">Transmembrane</keyword>
<dbReference type="InterPro" id="IPR044677">
    <property type="entry name" value="SLC25A3/Pic2/Mir1-like"/>
</dbReference>
<gene>
    <name evidence="8" type="primary">MPT2</name>
    <name evidence="8" type="ORF">SDJN03_21131</name>
</gene>
<sequence>MKAFAIPSPTEPRKKLEMYSPAFYASVPRWKPPLRSHSHGRPSSRSRHVQYAAKYKTLIYLAGSTSAEVIADVALCPFEAVKVSSNSARFCQRSV</sequence>
<evidence type="ECO:0000256" key="5">
    <source>
        <dbReference type="ARBA" id="ARBA00022792"/>
    </source>
</evidence>